<evidence type="ECO:0000256" key="1">
    <source>
        <dbReference type="ARBA" id="ARBA00000900"/>
    </source>
</evidence>
<feature type="zinc finger region" description="C3H1-type" evidence="10">
    <location>
        <begin position="325"/>
        <end position="354"/>
    </location>
</feature>
<comment type="pathway">
    <text evidence="2">Protein modification; protein ubiquitination.</text>
</comment>
<reference evidence="14" key="1">
    <citation type="submission" date="2025-08" db="UniProtKB">
        <authorList>
            <consortium name="Ensembl"/>
        </authorList>
    </citation>
    <scope>IDENTIFICATION</scope>
</reference>
<evidence type="ECO:0000256" key="10">
    <source>
        <dbReference type="PROSITE-ProRule" id="PRU00723"/>
    </source>
</evidence>
<evidence type="ECO:0000256" key="8">
    <source>
        <dbReference type="ARBA" id="ARBA00022786"/>
    </source>
</evidence>
<feature type="zinc finger region" description="C3H1-type" evidence="10">
    <location>
        <begin position="40"/>
        <end position="67"/>
    </location>
</feature>
<dbReference type="SMART" id="SM00184">
    <property type="entry name" value="RING"/>
    <property type="match status" value="1"/>
</dbReference>
<dbReference type="Gene3D" id="3.30.40.10">
    <property type="entry name" value="Zinc/RING finger domain, C3HC4 (zinc finger)"/>
    <property type="match status" value="1"/>
</dbReference>
<organism evidence="14 15">
    <name type="scientific">Eptatretus burgeri</name>
    <name type="common">Inshore hagfish</name>
    <dbReference type="NCBI Taxonomy" id="7764"/>
    <lineage>
        <taxon>Eukaryota</taxon>
        <taxon>Metazoa</taxon>
        <taxon>Chordata</taxon>
        <taxon>Craniata</taxon>
        <taxon>Vertebrata</taxon>
        <taxon>Cyclostomata</taxon>
        <taxon>Myxini</taxon>
        <taxon>Myxiniformes</taxon>
        <taxon>Myxinidae</taxon>
        <taxon>Eptatretinae</taxon>
        <taxon>Eptatretus</taxon>
    </lineage>
</organism>
<dbReference type="InterPro" id="IPR036855">
    <property type="entry name" value="Znf_CCCH_sf"/>
</dbReference>
<keyword evidence="9 10" id="KW-0862">Zinc</keyword>
<dbReference type="Pfam" id="PF00097">
    <property type="entry name" value="zf-C3HC4"/>
    <property type="match status" value="1"/>
</dbReference>
<feature type="compositionally biased region" description="Polar residues" evidence="11">
    <location>
        <begin position="71"/>
        <end position="91"/>
    </location>
</feature>
<dbReference type="Gene3D" id="4.10.1000.10">
    <property type="entry name" value="Zinc finger, CCCH-type"/>
    <property type="match status" value="1"/>
</dbReference>
<evidence type="ECO:0000256" key="11">
    <source>
        <dbReference type="SAM" id="MobiDB-lite"/>
    </source>
</evidence>
<dbReference type="InterPro" id="IPR017907">
    <property type="entry name" value="Znf_RING_CS"/>
</dbReference>
<dbReference type="OMA" id="ICMEKAN"/>
<keyword evidence="15" id="KW-1185">Reference proteome</keyword>
<dbReference type="Ensembl" id="ENSEBUT00000007370.1">
    <property type="protein sequence ID" value="ENSEBUP00000006905.1"/>
    <property type="gene ID" value="ENSEBUG00000004539.1"/>
</dbReference>
<comment type="catalytic activity">
    <reaction evidence="1">
        <text>S-ubiquitinyl-[E2 ubiquitin-conjugating enzyme]-L-cysteine + [acceptor protein]-L-lysine = [E2 ubiquitin-conjugating enzyme]-L-cysteine + N(6)-ubiquitinyl-[acceptor protein]-L-lysine.</text>
        <dbReference type="EC" id="2.3.2.27"/>
    </reaction>
</comment>
<evidence type="ECO:0000256" key="7">
    <source>
        <dbReference type="ARBA" id="ARBA00022771"/>
    </source>
</evidence>
<feature type="region of interest" description="Disordered" evidence="11">
    <location>
        <begin position="71"/>
        <end position="126"/>
    </location>
</feature>
<dbReference type="PROSITE" id="PS00518">
    <property type="entry name" value="ZF_RING_1"/>
    <property type="match status" value="1"/>
</dbReference>
<dbReference type="InterPro" id="IPR000571">
    <property type="entry name" value="Znf_CCCH"/>
</dbReference>
<feature type="domain" description="C3H1-type" evidence="13">
    <location>
        <begin position="11"/>
        <end position="38"/>
    </location>
</feature>
<keyword evidence="8" id="KW-0833">Ubl conjugation pathway</keyword>
<dbReference type="InterPro" id="IPR018957">
    <property type="entry name" value="Znf_C3HC4_RING-type"/>
</dbReference>
<sequence length="454" mass="50830">MAEGKAAGLSWKGQVTCRYFMHGVCREGRSCPYSHDLSNSKPAMACRFYQRGCCAYADGCRYDHVKASGHAKQQSTSASTKPLSQPIQLPTDNPKLSKPVPLGKKKAAGGDAVSHPPRSGNEPKVKNNVRADWANAEEFVPGIPYSAHVPSLYSTVAQEGLEPTTPPAGASQQLCPYAACGECRYGDHCVYLHGDYCDMCGLQVLHPCDKDQRSEHQRACLAAHEKDMEAAFAVQRSNEVVCGICMEIVYEKPRTAERRFGILSSCSHAYCLSCIRKWRRTKQLESKVIKACPECRVTSDFVIPSEYWFDSKEEKDNLISSYKDAMGKKACRYFDQGKGSCPFGSSCFYMHVYPDGRKEERQPPRKQHSSEGRVRFQSTVRLWDFIEERETRISAPFDSDDDDISLTELSDLLFMLLSGEADFHSDSDEDGDDDEDDDIDSEILEDLEDEALFL</sequence>
<evidence type="ECO:0000256" key="2">
    <source>
        <dbReference type="ARBA" id="ARBA00004906"/>
    </source>
</evidence>
<protein>
    <recommendedName>
        <fullName evidence="3">RING-type E3 ubiquitin transferase</fullName>
        <ecNumber evidence="3">2.3.2.27</ecNumber>
    </recommendedName>
</protein>
<feature type="domain" description="C3H1-type" evidence="13">
    <location>
        <begin position="325"/>
        <end position="354"/>
    </location>
</feature>
<dbReference type="Proteomes" id="UP000694388">
    <property type="component" value="Unplaced"/>
</dbReference>
<name>A0A8C4NNY1_EPTBU</name>
<feature type="zinc finger region" description="C3H1-type" evidence="10">
    <location>
        <begin position="169"/>
        <end position="196"/>
    </location>
</feature>
<keyword evidence="5 10" id="KW-0479">Metal-binding</keyword>
<dbReference type="GO" id="GO:0010842">
    <property type="term" value="P:retina layer formation"/>
    <property type="evidence" value="ECO:0007669"/>
    <property type="project" value="Ensembl"/>
</dbReference>
<dbReference type="SUPFAM" id="SSF90229">
    <property type="entry name" value="CCCH zinc finger"/>
    <property type="match status" value="2"/>
</dbReference>
<feature type="zinc finger region" description="C3H1-type" evidence="10">
    <location>
        <begin position="11"/>
        <end position="38"/>
    </location>
</feature>
<dbReference type="SMART" id="SM00356">
    <property type="entry name" value="ZnF_C3H1"/>
    <property type="match status" value="4"/>
</dbReference>
<dbReference type="GO" id="GO:0008270">
    <property type="term" value="F:zinc ion binding"/>
    <property type="evidence" value="ECO:0007669"/>
    <property type="project" value="UniProtKB-KW"/>
</dbReference>
<dbReference type="Pfam" id="PF18044">
    <property type="entry name" value="zf-CCCH_4"/>
    <property type="match status" value="1"/>
</dbReference>
<dbReference type="PANTHER" id="PTHR11224">
    <property type="entry name" value="MAKORIN-RELATED"/>
    <property type="match status" value="1"/>
</dbReference>
<feature type="domain" description="C3H1-type" evidence="13">
    <location>
        <begin position="40"/>
        <end position="67"/>
    </location>
</feature>
<dbReference type="InterPro" id="IPR031644">
    <property type="entry name" value="MKRN1_C"/>
</dbReference>
<dbReference type="PROSITE" id="PS50089">
    <property type="entry name" value="ZF_RING_2"/>
    <property type="match status" value="1"/>
</dbReference>
<evidence type="ECO:0000259" key="13">
    <source>
        <dbReference type="PROSITE" id="PS50103"/>
    </source>
</evidence>
<dbReference type="GO" id="GO:0000209">
    <property type="term" value="P:protein polyubiquitination"/>
    <property type="evidence" value="ECO:0007669"/>
    <property type="project" value="InterPro"/>
</dbReference>
<keyword evidence="6" id="KW-0677">Repeat</keyword>
<dbReference type="FunFam" id="3.30.40.10:FF:000117">
    <property type="entry name" value="Probable E3 ubiquitin-protein ligase makorin-1"/>
    <property type="match status" value="1"/>
</dbReference>
<dbReference type="InterPro" id="IPR041367">
    <property type="entry name" value="Znf-CCCH_4"/>
</dbReference>
<dbReference type="GO" id="GO:0061630">
    <property type="term" value="F:ubiquitin protein ligase activity"/>
    <property type="evidence" value="ECO:0007669"/>
    <property type="project" value="UniProtKB-EC"/>
</dbReference>
<dbReference type="UniPathway" id="UPA00143"/>
<evidence type="ECO:0000256" key="6">
    <source>
        <dbReference type="ARBA" id="ARBA00022737"/>
    </source>
</evidence>
<dbReference type="EC" id="2.3.2.27" evidence="3"/>
<dbReference type="PANTHER" id="PTHR11224:SF10">
    <property type="entry name" value="IP09428P-RELATED"/>
    <property type="match status" value="1"/>
</dbReference>
<keyword evidence="7 10" id="KW-0863">Zinc-finger</keyword>
<dbReference type="SUPFAM" id="SSF57850">
    <property type="entry name" value="RING/U-box"/>
    <property type="match status" value="1"/>
</dbReference>
<evidence type="ECO:0000256" key="5">
    <source>
        <dbReference type="ARBA" id="ARBA00022723"/>
    </source>
</evidence>
<dbReference type="PROSITE" id="PS50103">
    <property type="entry name" value="ZF_C3H1"/>
    <property type="match status" value="4"/>
</dbReference>
<evidence type="ECO:0000256" key="3">
    <source>
        <dbReference type="ARBA" id="ARBA00012483"/>
    </source>
</evidence>
<evidence type="ECO:0000256" key="9">
    <source>
        <dbReference type="ARBA" id="ARBA00022833"/>
    </source>
</evidence>
<dbReference type="InterPro" id="IPR001841">
    <property type="entry name" value="Znf_RING"/>
</dbReference>
<evidence type="ECO:0000313" key="15">
    <source>
        <dbReference type="Proteomes" id="UP000694388"/>
    </source>
</evidence>
<dbReference type="InterPro" id="IPR013083">
    <property type="entry name" value="Znf_RING/FYVE/PHD"/>
</dbReference>
<dbReference type="Pfam" id="PF14608">
    <property type="entry name" value="zf-CCCH_2"/>
    <property type="match status" value="2"/>
</dbReference>
<dbReference type="AlphaFoldDB" id="A0A8C4NNY1"/>
<keyword evidence="4" id="KW-0808">Transferase</keyword>
<feature type="domain" description="C3H1-type" evidence="13">
    <location>
        <begin position="169"/>
        <end position="196"/>
    </location>
</feature>
<feature type="domain" description="RING-type" evidence="12">
    <location>
        <begin position="242"/>
        <end position="296"/>
    </location>
</feature>
<accession>A0A8C4NNY1</accession>
<evidence type="ECO:0000259" key="12">
    <source>
        <dbReference type="PROSITE" id="PS50089"/>
    </source>
</evidence>
<reference evidence="14" key="2">
    <citation type="submission" date="2025-09" db="UniProtKB">
        <authorList>
            <consortium name="Ensembl"/>
        </authorList>
    </citation>
    <scope>IDENTIFICATION</scope>
</reference>
<dbReference type="GeneTree" id="ENSGT00950000183077"/>
<dbReference type="InterPro" id="IPR045072">
    <property type="entry name" value="MKRN-like"/>
</dbReference>
<evidence type="ECO:0000256" key="4">
    <source>
        <dbReference type="ARBA" id="ARBA00022679"/>
    </source>
</evidence>
<dbReference type="Pfam" id="PF15815">
    <property type="entry name" value="MKRN1_C"/>
    <property type="match status" value="1"/>
</dbReference>
<evidence type="ECO:0000313" key="14">
    <source>
        <dbReference type="Ensembl" id="ENSEBUP00000006905.1"/>
    </source>
</evidence>
<proteinExistence type="predicted"/>